<evidence type="ECO:0000256" key="1">
    <source>
        <dbReference type="ARBA" id="ARBA00004123"/>
    </source>
</evidence>
<feature type="region of interest" description="Disordered" evidence="7">
    <location>
        <begin position="124"/>
        <end position="154"/>
    </location>
</feature>
<dbReference type="OrthoDB" id="340431at2759"/>
<dbReference type="FunFam" id="2.30.29.70:FF:000001">
    <property type="entry name" value="Proteasomal ubiquitin receptor ADRM1"/>
    <property type="match status" value="1"/>
</dbReference>
<keyword evidence="12" id="KW-1185">Reference proteome</keyword>
<reference evidence="10" key="1">
    <citation type="submission" date="2021-02" db="EMBL/GenBank/DDBJ databases">
        <authorList>
            <person name="Nowell W R."/>
        </authorList>
    </citation>
    <scope>NUCLEOTIDE SEQUENCE</scope>
</reference>
<dbReference type="CDD" id="cd13314">
    <property type="entry name" value="PH_Rpn13"/>
    <property type="match status" value="1"/>
</dbReference>
<accession>A0A814LP27</accession>
<dbReference type="PROSITE" id="PS51916">
    <property type="entry name" value="DEUBAD"/>
    <property type="match status" value="1"/>
</dbReference>
<dbReference type="AlphaFoldDB" id="A0A814LP27"/>
<evidence type="ECO:0000256" key="7">
    <source>
        <dbReference type="SAM" id="MobiDB-lite"/>
    </source>
</evidence>
<organism evidence="10 13">
    <name type="scientific">Adineta ricciae</name>
    <name type="common">Rotifer</name>
    <dbReference type="NCBI Taxonomy" id="249248"/>
    <lineage>
        <taxon>Eukaryota</taxon>
        <taxon>Metazoa</taxon>
        <taxon>Spiralia</taxon>
        <taxon>Gnathifera</taxon>
        <taxon>Rotifera</taxon>
        <taxon>Eurotatoria</taxon>
        <taxon>Bdelloidea</taxon>
        <taxon>Adinetida</taxon>
        <taxon>Adinetidae</taxon>
        <taxon>Adineta</taxon>
    </lineage>
</organism>
<dbReference type="Proteomes" id="UP000663828">
    <property type="component" value="Unassembled WGS sequence"/>
</dbReference>
<feature type="domain" description="DEUBAD" evidence="8">
    <location>
        <begin position="291"/>
        <end position="404"/>
    </location>
</feature>
<keyword evidence="5" id="KW-0647">Proteasome</keyword>
<evidence type="ECO:0000256" key="4">
    <source>
        <dbReference type="ARBA" id="ARBA00022490"/>
    </source>
</evidence>
<dbReference type="Proteomes" id="UP000663852">
    <property type="component" value="Unassembled WGS sequence"/>
</dbReference>
<evidence type="ECO:0000256" key="2">
    <source>
        <dbReference type="ARBA" id="ARBA00004496"/>
    </source>
</evidence>
<evidence type="ECO:0008006" key="14">
    <source>
        <dbReference type="Google" id="ProtNLM"/>
    </source>
</evidence>
<dbReference type="Pfam" id="PF16550">
    <property type="entry name" value="RPN13_C"/>
    <property type="match status" value="1"/>
</dbReference>
<evidence type="ECO:0000256" key="3">
    <source>
        <dbReference type="ARBA" id="ARBA00009216"/>
    </source>
</evidence>
<dbReference type="InterPro" id="IPR032368">
    <property type="entry name" value="RPN13_DEUBAD"/>
</dbReference>
<name>A0A814LP27_ADIRI</name>
<gene>
    <name evidence="10" type="ORF">EDS130_LOCUS18248</name>
    <name evidence="11" type="ORF">XAT740_LOCUS43526</name>
</gene>
<sequence>MSLFGGTNAQARAKNLVEFKAGKMNLRGNMVYPDKRKGLVYLYQGDDMLMHLCWKDRSSNTAEDDLVIFPDEIEYKKVTQNTTGRVYVLKWKTNSRKFFFWMQEPKDDQDEQFCKKINDFLNRPPGPGYSDSSSSGHPLQPLMERMAGAGGAGGLGPNDLSNVLRGMNPNDVASLFSAFGRGGAGAGSLMQGLQRSAGSEGGAAQQRTASSRTNPQTATSRPNTAPTATRTPATPPTSSSRAGSSSSSSSTPAATASTTVASTSSNEPKRSGIQMSALTNALVNLNNSTTEDSATASSETSLYPSNGETLIPLLSNKDIQEKIRPHLPETYSIPGTENELKESVQSPEYRQLTDAFSTAFRSGELKSILSQLNLSEQVTNAVNQGDWQVFIQALAKHYKNEKNPSNNTMDTS</sequence>
<keyword evidence="4" id="KW-0963">Cytoplasm</keyword>
<evidence type="ECO:0000259" key="8">
    <source>
        <dbReference type="PROSITE" id="PS51916"/>
    </source>
</evidence>
<dbReference type="PANTHER" id="PTHR12225">
    <property type="entry name" value="ADHESION REGULATING MOLECULE 1 110 KDA CELL MEMBRANE GLYCOPROTEIN"/>
    <property type="match status" value="1"/>
</dbReference>
<evidence type="ECO:0000313" key="12">
    <source>
        <dbReference type="Proteomes" id="UP000663828"/>
    </source>
</evidence>
<feature type="domain" description="Pru" evidence="9">
    <location>
        <begin position="11"/>
        <end position="124"/>
    </location>
</feature>
<comment type="similarity">
    <text evidence="3">Belongs to the ADRM1 family.</text>
</comment>
<feature type="region of interest" description="Disordered" evidence="7">
    <location>
        <begin position="193"/>
        <end position="271"/>
    </location>
</feature>
<dbReference type="Gene3D" id="2.30.29.70">
    <property type="entry name" value="Proteasomal ubiquitin receptor Rpn13/ADRM1"/>
    <property type="match status" value="1"/>
</dbReference>
<dbReference type="GO" id="GO:0070628">
    <property type="term" value="F:proteasome binding"/>
    <property type="evidence" value="ECO:0007669"/>
    <property type="project" value="TreeGrafter"/>
</dbReference>
<comment type="caution">
    <text evidence="10">The sequence shown here is derived from an EMBL/GenBank/DDBJ whole genome shotgun (WGS) entry which is preliminary data.</text>
</comment>
<dbReference type="GO" id="GO:0008541">
    <property type="term" value="C:proteasome regulatory particle, lid subcomplex"/>
    <property type="evidence" value="ECO:0007669"/>
    <property type="project" value="TreeGrafter"/>
</dbReference>
<keyword evidence="6" id="KW-0539">Nucleus</keyword>
<dbReference type="InterPro" id="IPR044867">
    <property type="entry name" value="DEUBAD_dom"/>
</dbReference>
<comment type="subcellular location">
    <subcellularLocation>
        <location evidence="2">Cytoplasm</location>
    </subcellularLocation>
    <subcellularLocation>
        <location evidence="1">Nucleus</location>
    </subcellularLocation>
</comment>
<dbReference type="Pfam" id="PF04683">
    <property type="entry name" value="Rpn13_ADRM1_Pru"/>
    <property type="match status" value="1"/>
</dbReference>
<dbReference type="InterPro" id="IPR044868">
    <property type="entry name" value="Rpn13/ADRM1_Pru"/>
</dbReference>
<dbReference type="EMBL" id="CAJNOJ010000084">
    <property type="protein sequence ID" value="CAF1067317.1"/>
    <property type="molecule type" value="Genomic_DNA"/>
</dbReference>
<evidence type="ECO:0000313" key="11">
    <source>
        <dbReference type="EMBL" id="CAF1559749.1"/>
    </source>
</evidence>
<evidence type="ECO:0000313" key="13">
    <source>
        <dbReference type="Proteomes" id="UP000663852"/>
    </source>
</evidence>
<dbReference type="InterPro" id="IPR038633">
    <property type="entry name" value="Rpn13/ADRM1_Pru_sf"/>
</dbReference>
<feature type="compositionally biased region" description="Low complexity" evidence="7">
    <location>
        <begin position="217"/>
        <end position="265"/>
    </location>
</feature>
<protein>
    <recommendedName>
        <fullName evidence="14">Proteasomal ubiquitin receptor ADRM1-like protein</fullName>
    </recommendedName>
</protein>
<dbReference type="EMBL" id="CAJNOR010005378">
    <property type="protein sequence ID" value="CAF1559749.1"/>
    <property type="molecule type" value="Genomic_DNA"/>
</dbReference>
<evidence type="ECO:0000313" key="10">
    <source>
        <dbReference type="EMBL" id="CAF1067317.1"/>
    </source>
</evidence>
<dbReference type="PROSITE" id="PS51917">
    <property type="entry name" value="PRU"/>
    <property type="match status" value="1"/>
</dbReference>
<dbReference type="GO" id="GO:0005634">
    <property type="term" value="C:nucleus"/>
    <property type="evidence" value="ECO:0007669"/>
    <property type="project" value="UniProtKB-SubCell"/>
</dbReference>
<dbReference type="PANTHER" id="PTHR12225:SF0">
    <property type="entry name" value="PROTEASOMAL UBIQUITIN RECEPTOR ADRM1"/>
    <property type="match status" value="1"/>
</dbReference>
<dbReference type="Gene3D" id="1.10.2020.20">
    <property type="match status" value="1"/>
</dbReference>
<evidence type="ECO:0000256" key="5">
    <source>
        <dbReference type="ARBA" id="ARBA00022942"/>
    </source>
</evidence>
<dbReference type="InterPro" id="IPR038108">
    <property type="entry name" value="RPN13_DEUBAD_sf"/>
</dbReference>
<dbReference type="GO" id="GO:0005737">
    <property type="term" value="C:cytoplasm"/>
    <property type="evidence" value="ECO:0007669"/>
    <property type="project" value="UniProtKB-SubCell"/>
</dbReference>
<proteinExistence type="inferred from homology"/>
<evidence type="ECO:0000256" key="6">
    <source>
        <dbReference type="ARBA" id="ARBA00023242"/>
    </source>
</evidence>
<dbReference type="InterPro" id="IPR006773">
    <property type="entry name" value="Rpn13/ADRM1"/>
</dbReference>
<evidence type="ECO:0000259" key="9">
    <source>
        <dbReference type="PROSITE" id="PS51917"/>
    </source>
</evidence>
<feature type="compositionally biased region" description="Polar residues" evidence="7">
    <location>
        <begin position="205"/>
        <end position="216"/>
    </location>
</feature>
<dbReference type="GO" id="GO:0061133">
    <property type="term" value="F:endopeptidase activator activity"/>
    <property type="evidence" value="ECO:0007669"/>
    <property type="project" value="TreeGrafter"/>
</dbReference>